<sequence length="31" mass="3430">MNMSTALLFFSSEFTSVSPPPVSYAFSSLQR</sequence>
<organism evidence="1">
    <name type="scientific">Siphoviridae sp. ctWlk2</name>
    <dbReference type="NCBI Taxonomy" id="2825539"/>
    <lineage>
        <taxon>Viruses</taxon>
        <taxon>Duplodnaviria</taxon>
        <taxon>Heunggongvirae</taxon>
        <taxon>Uroviricota</taxon>
        <taxon>Caudoviricetes</taxon>
    </lineage>
</organism>
<proteinExistence type="predicted"/>
<dbReference type="EMBL" id="BK016022">
    <property type="protein sequence ID" value="DAF90142.1"/>
    <property type="molecule type" value="Genomic_DNA"/>
</dbReference>
<accession>A0A8S5U6Y5</accession>
<protein>
    <submittedName>
        <fullName evidence="1">Uncharacterized protein</fullName>
    </submittedName>
</protein>
<evidence type="ECO:0000313" key="1">
    <source>
        <dbReference type="EMBL" id="DAF90142.1"/>
    </source>
</evidence>
<reference evidence="1" key="1">
    <citation type="journal article" date="2021" name="Proc. Natl. Acad. Sci. U.S.A.">
        <title>A Catalog of Tens of Thousands of Viruses from Human Metagenomes Reveals Hidden Associations with Chronic Diseases.</title>
        <authorList>
            <person name="Tisza M.J."/>
            <person name="Buck C.B."/>
        </authorList>
    </citation>
    <scope>NUCLEOTIDE SEQUENCE</scope>
    <source>
        <strain evidence="1">CtWlk2</strain>
    </source>
</reference>
<name>A0A8S5U6Y5_9CAUD</name>